<dbReference type="GO" id="GO:0003677">
    <property type="term" value="F:DNA binding"/>
    <property type="evidence" value="ECO:0007669"/>
    <property type="project" value="InterPro"/>
</dbReference>
<dbReference type="Pfam" id="PF01272">
    <property type="entry name" value="GreA_GreB"/>
    <property type="match status" value="1"/>
</dbReference>
<dbReference type="PANTHER" id="PTHR30437:SF4">
    <property type="entry name" value="TRANSCRIPTION ELONGATION FACTOR GREA"/>
    <property type="match status" value="1"/>
</dbReference>
<reference evidence="4" key="1">
    <citation type="submission" date="2020-05" db="EMBL/GenBank/DDBJ databases">
        <authorList>
            <person name="Chiriac C."/>
            <person name="Salcher M."/>
            <person name="Ghai R."/>
            <person name="Kavagutti S V."/>
        </authorList>
    </citation>
    <scope>NUCLEOTIDE SEQUENCE</scope>
</reference>
<proteinExistence type="predicted"/>
<dbReference type="InterPro" id="IPR036953">
    <property type="entry name" value="GreA/GreB_C_sf"/>
</dbReference>
<accession>A0A6J7J7F7</accession>
<dbReference type="EMBL" id="CAFBNE010000016">
    <property type="protein sequence ID" value="CAB4938587.1"/>
    <property type="molecule type" value="Genomic_DNA"/>
</dbReference>
<dbReference type="InterPro" id="IPR001437">
    <property type="entry name" value="Tscrpt_elong_fac_GreA/B_C"/>
</dbReference>
<dbReference type="AlphaFoldDB" id="A0A6J7J7F7"/>
<dbReference type="GO" id="GO:0070063">
    <property type="term" value="F:RNA polymerase binding"/>
    <property type="evidence" value="ECO:0007669"/>
    <property type="project" value="InterPro"/>
</dbReference>
<keyword evidence="1" id="KW-0175">Coiled coil</keyword>
<dbReference type="PIRSF" id="PIRSF006092">
    <property type="entry name" value="GreA_GreB"/>
    <property type="match status" value="1"/>
</dbReference>
<protein>
    <submittedName>
        <fullName evidence="4">Unannotated protein</fullName>
    </submittedName>
</protein>
<dbReference type="Gene3D" id="3.10.50.30">
    <property type="entry name" value="Transcription elongation factor, GreA/GreB, C-terminal domain"/>
    <property type="match status" value="1"/>
</dbReference>
<feature type="region of interest" description="Disordered" evidence="2">
    <location>
        <begin position="1"/>
        <end position="21"/>
    </location>
</feature>
<evidence type="ECO:0000256" key="2">
    <source>
        <dbReference type="SAM" id="MobiDB-lite"/>
    </source>
</evidence>
<feature type="compositionally biased region" description="Polar residues" evidence="2">
    <location>
        <begin position="1"/>
        <end position="19"/>
    </location>
</feature>
<dbReference type="InterPro" id="IPR023459">
    <property type="entry name" value="Tscrpt_elong_fac_GreA/B_fam"/>
</dbReference>
<name>A0A6J7J7F7_9ZZZZ</name>
<dbReference type="PANTHER" id="PTHR30437">
    <property type="entry name" value="TRANSCRIPTION ELONGATION FACTOR GREA"/>
    <property type="match status" value="1"/>
</dbReference>
<evidence type="ECO:0000256" key="1">
    <source>
        <dbReference type="SAM" id="Coils"/>
    </source>
</evidence>
<evidence type="ECO:0000313" key="4">
    <source>
        <dbReference type="EMBL" id="CAB4938587.1"/>
    </source>
</evidence>
<organism evidence="4">
    <name type="scientific">freshwater metagenome</name>
    <dbReference type="NCBI Taxonomy" id="449393"/>
    <lineage>
        <taxon>unclassified sequences</taxon>
        <taxon>metagenomes</taxon>
        <taxon>ecological metagenomes</taxon>
    </lineage>
</organism>
<gene>
    <name evidence="4" type="ORF">UFOPK3772_00748</name>
</gene>
<evidence type="ECO:0000259" key="3">
    <source>
        <dbReference type="Pfam" id="PF01272"/>
    </source>
</evidence>
<feature type="coiled-coil region" evidence="1">
    <location>
        <begin position="51"/>
        <end position="81"/>
    </location>
</feature>
<feature type="domain" description="Transcription elongation factor GreA/GreB C-terminal" evidence="3">
    <location>
        <begin position="90"/>
        <end position="161"/>
    </location>
</feature>
<dbReference type="GO" id="GO:0006354">
    <property type="term" value="P:DNA-templated transcription elongation"/>
    <property type="evidence" value="ECO:0007669"/>
    <property type="project" value="TreeGrafter"/>
</dbReference>
<dbReference type="GO" id="GO:0032784">
    <property type="term" value="P:regulation of DNA-templated transcription elongation"/>
    <property type="evidence" value="ECO:0007669"/>
    <property type="project" value="InterPro"/>
</dbReference>
<sequence length="167" mass="18285">MSTKATTSRGRNRNASQALRLTPGGYSGIAERIVDIREQRLPELRPLLVDKERDERDVAEFERLLVEANDLEALLAEAEIMTDDDLAFDGRIEVGMRVKVSMADGSHDWVRIVHPAEAFLDGERISQTSPLATALVGARKSDAVWVAAPSGVWSCTVLDVDPSVIDG</sequence>
<dbReference type="SUPFAM" id="SSF54534">
    <property type="entry name" value="FKBP-like"/>
    <property type="match status" value="1"/>
</dbReference>